<organism evidence="1 2">
    <name type="scientific">Parthenolecanium corni</name>
    <dbReference type="NCBI Taxonomy" id="536013"/>
    <lineage>
        <taxon>Eukaryota</taxon>
        <taxon>Metazoa</taxon>
        <taxon>Ecdysozoa</taxon>
        <taxon>Arthropoda</taxon>
        <taxon>Hexapoda</taxon>
        <taxon>Insecta</taxon>
        <taxon>Pterygota</taxon>
        <taxon>Neoptera</taxon>
        <taxon>Paraneoptera</taxon>
        <taxon>Hemiptera</taxon>
        <taxon>Sternorrhyncha</taxon>
        <taxon>Coccoidea</taxon>
        <taxon>Coccidae</taxon>
        <taxon>Parthenolecanium</taxon>
    </lineage>
</organism>
<proteinExistence type="predicted"/>
<name>A0AAN9TWV0_9HEMI</name>
<gene>
    <name evidence="1" type="ORF">V9T40_004603</name>
</gene>
<dbReference type="EMBL" id="JBBCAQ010000004">
    <property type="protein sequence ID" value="KAK7604330.1"/>
    <property type="molecule type" value="Genomic_DNA"/>
</dbReference>
<evidence type="ECO:0000313" key="2">
    <source>
        <dbReference type="Proteomes" id="UP001367676"/>
    </source>
</evidence>
<evidence type="ECO:0000313" key="1">
    <source>
        <dbReference type="EMBL" id="KAK7604330.1"/>
    </source>
</evidence>
<dbReference type="AlphaFoldDB" id="A0AAN9TWV0"/>
<sequence length="70" mass="7822">MARWSAALRRRFAGCGGGQLVGGSAACVDDVRRARNWRFAICNSQFARFAYALHVAARSFFAELRIATRR</sequence>
<protein>
    <submittedName>
        <fullName evidence="1">Uncharacterized protein</fullName>
    </submittedName>
</protein>
<keyword evidence="2" id="KW-1185">Reference proteome</keyword>
<comment type="caution">
    <text evidence="1">The sequence shown here is derived from an EMBL/GenBank/DDBJ whole genome shotgun (WGS) entry which is preliminary data.</text>
</comment>
<dbReference type="PROSITE" id="PS51257">
    <property type="entry name" value="PROKAR_LIPOPROTEIN"/>
    <property type="match status" value="1"/>
</dbReference>
<dbReference type="Proteomes" id="UP001367676">
    <property type="component" value="Unassembled WGS sequence"/>
</dbReference>
<accession>A0AAN9TWV0</accession>
<reference evidence="1 2" key="1">
    <citation type="submission" date="2024-03" db="EMBL/GenBank/DDBJ databases">
        <title>Adaptation during the transition from Ophiocordyceps entomopathogen to insect associate is accompanied by gene loss and intensified selection.</title>
        <authorList>
            <person name="Ward C.M."/>
            <person name="Onetto C.A."/>
            <person name="Borneman A.R."/>
        </authorList>
    </citation>
    <scope>NUCLEOTIDE SEQUENCE [LARGE SCALE GENOMIC DNA]</scope>
    <source>
        <strain evidence="1">AWRI1</strain>
        <tissue evidence="1">Single Adult Female</tissue>
    </source>
</reference>